<evidence type="ECO:0000256" key="3">
    <source>
        <dbReference type="ARBA" id="ARBA00022695"/>
    </source>
</evidence>
<dbReference type="InterPro" id="IPR050240">
    <property type="entry name" value="DNA_pol_type-B"/>
</dbReference>
<feature type="domain" description="DNA-directed DNA polymerase family B multifunctional" evidence="8">
    <location>
        <begin position="385"/>
        <end position="773"/>
    </location>
</feature>
<comment type="caution">
    <text evidence="10">The sequence shown here is derived from an EMBL/GenBank/DDBJ whole genome shotgun (WGS) entry which is preliminary data.</text>
</comment>
<dbReference type="SMART" id="SM00486">
    <property type="entry name" value="POLBc"/>
    <property type="match status" value="1"/>
</dbReference>
<dbReference type="InterPro" id="IPR017964">
    <property type="entry name" value="DNA-dir_DNA_pol_B_CS"/>
</dbReference>
<evidence type="ECO:0000256" key="6">
    <source>
        <dbReference type="ARBA" id="ARBA00049244"/>
    </source>
</evidence>
<dbReference type="FunFam" id="3.90.1600.10:FF:000030">
    <property type="entry name" value="DNA polymerase II"/>
    <property type="match status" value="1"/>
</dbReference>
<evidence type="ECO:0000259" key="9">
    <source>
        <dbReference type="Pfam" id="PF03104"/>
    </source>
</evidence>
<comment type="similarity">
    <text evidence="1 7">Belongs to the DNA polymerase type-B family.</text>
</comment>
<keyword evidence="3 7" id="KW-0548">Nucleotidyltransferase</keyword>
<dbReference type="PROSITE" id="PS00116">
    <property type="entry name" value="DNA_POLYMERASE_B"/>
    <property type="match status" value="1"/>
</dbReference>
<reference evidence="10 11" key="1">
    <citation type="submission" date="2020-08" db="EMBL/GenBank/DDBJ databases">
        <title>Genomic Encyclopedia of Type Strains, Phase III (KMG-III): the genomes of soil and plant-associated and newly described type strains.</title>
        <authorList>
            <person name="Whitman W."/>
        </authorList>
    </citation>
    <scope>NUCLEOTIDE SEQUENCE [LARGE SCALE GENOMIC DNA]</scope>
    <source>
        <strain evidence="10 11">CECT 8571</strain>
    </source>
</reference>
<dbReference type="Gene3D" id="2.40.50.590">
    <property type="match status" value="1"/>
</dbReference>
<dbReference type="InterPro" id="IPR012337">
    <property type="entry name" value="RNaseH-like_sf"/>
</dbReference>
<dbReference type="SUPFAM" id="SSF56672">
    <property type="entry name" value="DNA/RNA polymerases"/>
    <property type="match status" value="1"/>
</dbReference>
<keyword evidence="11" id="KW-1185">Reference proteome</keyword>
<dbReference type="InterPro" id="IPR036397">
    <property type="entry name" value="RNaseH_sf"/>
</dbReference>
<organism evidence="10 11">
    <name type="scientific">Simiduia aestuariiviva</name>
    <dbReference type="NCBI Taxonomy" id="1510459"/>
    <lineage>
        <taxon>Bacteria</taxon>
        <taxon>Pseudomonadati</taxon>
        <taxon>Pseudomonadota</taxon>
        <taxon>Gammaproteobacteria</taxon>
        <taxon>Cellvibrionales</taxon>
        <taxon>Cellvibrionaceae</taxon>
        <taxon>Simiduia</taxon>
    </lineage>
</organism>
<evidence type="ECO:0000256" key="5">
    <source>
        <dbReference type="ARBA" id="ARBA00023125"/>
    </source>
</evidence>
<dbReference type="Pfam" id="PF00136">
    <property type="entry name" value="DNA_pol_B"/>
    <property type="match status" value="1"/>
</dbReference>
<keyword evidence="5 7" id="KW-0238">DNA-binding</keyword>
<dbReference type="GO" id="GO:0000166">
    <property type="term" value="F:nucleotide binding"/>
    <property type="evidence" value="ECO:0007669"/>
    <property type="project" value="InterPro"/>
</dbReference>
<dbReference type="InterPro" id="IPR023211">
    <property type="entry name" value="DNA_pol_palm_dom_sf"/>
</dbReference>
<evidence type="ECO:0000313" key="10">
    <source>
        <dbReference type="EMBL" id="MBB3169509.1"/>
    </source>
</evidence>
<dbReference type="Gene3D" id="3.90.1600.10">
    <property type="entry name" value="Palm domain of DNA polymerase"/>
    <property type="match status" value="2"/>
</dbReference>
<proteinExistence type="inferred from homology"/>
<accession>A0A839USU6</accession>
<dbReference type="EMBL" id="JACHXZ010000004">
    <property type="protein sequence ID" value="MBB3169509.1"/>
    <property type="molecule type" value="Genomic_DNA"/>
</dbReference>
<dbReference type="InterPro" id="IPR042087">
    <property type="entry name" value="DNA_pol_B_thumb"/>
</dbReference>
<dbReference type="Pfam" id="PF03104">
    <property type="entry name" value="DNA_pol_B_exo1"/>
    <property type="match status" value="1"/>
</dbReference>
<evidence type="ECO:0000259" key="8">
    <source>
        <dbReference type="Pfam" id="PF00136"/>
    </source>
</evidence>
<dbReference type="SUPFAM" id="SSF53098">
    <property type="entry name" value="Ribonuclease H-like"/>
    <property type="match status" value="1"/>
</dbReference>
<dbReference type="CDD" id="cd05784">
    <property type="entry name" value="DNA_polB_II_exo"/>
    <property type="match status" value="1"/>
</dbReference>
<dbReference type="PANTHER" id="PTHR10322">
    <property type="entry name" value="DNA POLYMERASE CATALYTIC SUBUNIT"/>
    <property type="match status" value="1"/>
</dbReference>
<dbReference type="InterPro" id="IPR006172">
    <property type="entry name" value="DNA-dir_DNA_pol_B"/>
</dbReference>
<dbReference type="PANTHER" id="PTHR10322:SF23">
    <property type="entry name" value="DNA POLYMERASE DELTA CATALYTIC SUBUNIT"/>
    <property type="match status" value="1"/>
</dbReference>
<dbReference type="Gene3D" id="3.30.420.10">
    <property type="entry name" value="Ribonuclease H-like superfamily/Ribonuclease H"/>
    <property type="match status" value="1"/>
</dbReference>
<evidence type="ECO:0000256" key="2">
    <source>
        <dbReference type="ARBA" id="ARBA00022679"/>
    </source>
</evidence>
<dbReference type="RefSeq" id="WP_183911016.1">
    <property type="nucleotide sequence ID" value="NZ_JACHXZ010000004.1"/>
</dbReference>
<dbReference type="EC" id="2.7.7.7" evidence="7"/>
<dbReference type="GO" id="GO:0045004">
    <property type="term" value="P:DNA replication proofreading"/>
    <property type="evidence" value="ECO:0007669"/>
    <property type="project" value="TreeGrafter"/>
</dbReference>
<feature type="domain" description="DNA-directed DNA polymerase family B exonuclease" evidence="9">
    <location>
        <begin position="200"/>
        <end position="307"/>
    </location>
</feature>
<dbReference type="PRINTS" id="PR00106">
    <property type="entry name" value="DNAPOLB"/>
</dbReference>
<dbReference type="InterPro" id="IPR006134">
    <property type="entry name" value="DNA-dir_DNA_pol_B_multi_dom"/>
</dbReference>
<dbReference type="InterPro" id="IPR006133">
    <property type="entry name" value="DNA-dir_DNA_pol_B_exonuc"/>
</dbReference>
<keyword evidence="4 7" id="KW-0239">DNA-directed DNA polymerase</keyword>
<protein>
    <recommendedName>
        <fullName evidence="7">DNA polymerase</fullName>
        <ecNumber evidence="7">2.7.7.7</ecNumber>
    </recommendedName>
</protein>
<dbReference type="GO" id="GO:0008296">
    <property type="term" value="F:3'-5'-DNA exonuclease activity"/>
    <property type="evidence" value="ECO:0007669"/>
    <property type="project" value="TreeGrafter"/>
</dbReference>
<comment type="catalytic activity">
    <reaction evidence="6 7">
        <text>DNA(n) + a 2'-deoxyribonucleoside 5'-triphosphate = DNA(n+1) + diphosphate</text>
        <dbReference type="Rhea" id="RHEA:22508"/>
        <dbReference type="Rhea" id="RHEA-COMP:17339"/>
        <dbReference type="Rhea" id="RHEA-COMP:17340"/>
        <dbReference type="ChEBI" id="CHEBI:33019"/>
        <dbReference type="ChEBI" id="CHEBI:61560"/>
        <dbReference type="ChEBI" id="CHEBI:173112"/>
        <dbReference type="EC" id="2.7.7.7"/>
    </reaction>
</comment>
<sequence>MNDPVRHTQTPLDERGFLLTRDWRDSRSGLALELWLHTSEGPRALRITGQESVCFYSAAQHDQLATALVGLAGWRTQMLALKCHDGVAVSGLYCREHRIQREAIKLLTAAGVHTWESDVRPADRFLMERFITADVQFTPGPRSRGFIAPRQLRATEPISLSLKVLSVDIETSLDGKHLFSIGLQGLGVRRVYMVGAETADHDGVELVGCLSERDCLDKFLRALRLLDPDILIGWNLVGFDLWMLQRFCDAARLPFTLGRDGKAPRWREEGGDSERRYVHIAGRVALDGIELLKAAAYNFDSFSLQSVSSQVLGAGKLIDHADRGEEILRQYREDKPALAAYNVQDCQLVSDIFAKLKLLDFAVARARLTGLPLDRIGGSVAAFEYAYLPLLHRAGFVAPNLGDVQSDIVSPGGYVMDSRPGVYTDVIVLDFKSLYPSIIRSFLIDPCGYWLARVADFNAELHVDGFNGAYFVKDGHLLPAIIEKLWAARDAAKRADDQPLSHAIKIIMNSFYGVLGSEGCRFFDPRVCSSITLRGHEIIQRSREWIETQGFDVIYGDTDSVFVWVPPDAAEQSAAEVGAQLAQSLNHWWCDNLRDEHGVQSALEIEFETHFEQFFMPTIRGSEQGSKKRYAGIVRDGDERKLVFKGLESVRTDWTPLAREFQTQLYWKLFNGEPFAEWVQAWVASVLAGERDDQLVYRKRLRRKLHDYAKNRPPHVQAALQLDAAGETPRRGDWISYWITVNGPEPVSLRKAASAPSPLDYGHYLERQLLPVADAILPFYGSSFGELVDAQLRLW</sequence>
<gene>
    <name evidence="10" type="ORF">FHS30_002722</name>
</gene>
<keyword evidence="7" id="KW-0235">DNA replication</keyword>
<evidence type="ECO:0000313" key="11">
    <source>
        <dbReference type="Proteomes" id="UP000559987"/>
    </source>
</evidence>
<dbReference type="AlphaFoldDB" id="A0A839USU6"/>
<evidence type="ECO:0000256" key="7">
    <source>
        <dbReference type="RuleBase" id="RU000442"/>
    </source>
</evidence>
<name>A0A839USU6_9GAMM</name>
<dbReference type="Gene3D" id="3.30.70.2250">
    <property type="match status" value="1"/>
</dbReference>
<keyword evidence="2 7" id="KW-0808">Transferase</keyword>
<dbReference type="InterPro" id="IPR043502">
    <property type="entry name" value="DNA/RNA_pol_sf"/>
</dbReference>
<dbReference type="Pfam" id="PF21474">
    <property type="entry name" value="DNApolII_N"/>
    <property type="match status" value="1"/>
</dbReference>
<evidence type="ECO:0000256" key="1">
    <source>
        <dbReference type="ARBA" id="ARBA00005755"/>
    </source>
</evidence>
<evidence type="ECO:0000256" key="4">
    <source>
        <dbReference type="ARBA" id="ARBA00022932"/>
    </source>
</evidence>
<dbReference type="NCBIfam" id="NF004421">
    <property type="entry name" value="PRK05762.1-2"/>
    <property type="match status" value="1"/>
</dbReference>
<dbReference type="Gene3D" id="1.10.132.60">
    <property type="entry name" value="DNA polymerase family B, C-terminal domain"/>
    <property type="match status" value="1"/>
</dbReference>
<dbReference type="GO" id="GO:0003677">
    <property type="term" value="F:DNA binding"/>
    <property type="evidence" value="ECO:0007669"/>
    <property type="project" value="UniProtKB-KW"/>
</dbReference>
<dbReference type="Proteomes" id="UP000559987">
    <property type="component" value="Unassembled WGS sequence"/>
</dbReference>
<dbReference type="GO" id="GO:0003887">
    <property type="term" value="F:DNA-directed DNA polymerase activity"/>
    <property type="evidence" value="ECO:0007669"/>
    <property type="project" value="UniProtKB-KW"/>
</dbReference>
<dbReference type="GO" id="GO:0009432">
    <property type="term" value="P:SOS response"/>
    <property type="evidence" value="ECO:0007669"/>
    <property type="project" value="TreeGrafter"/>
</dbReference>
<dbReference type="CDD" id="cd05537">
    <property type="entry name" value="POLBc_Pol_II"/>
    <property type="match status" value="1"/>
</dbReference>